<dbReference type="InterPro" id="IPR007397">
    <property type="entry name" value="F-box-assoc_dom"/>
</dbReference>
<name>A0A915PF04_9BILA</name>
<evidence type="ECO:0000256" key="6">
    <source>
        <dbReference type="SAM" id="Phobius"/>
    </source>
</evidence>
<keyword evidence="5 6" id="KW-0472">Membrane</keyword>
<dbReference type="WBParaSite" id="sdigi.contig133.g5013.t1">
    <property type="protein sequence ID" value="sdigi.contig133.g5013.t1"/>
    <property type="gene ID" value="sdigi.contig133.g5013"/>
</dbReference>
<evidence type="ECO:0000256" key="3">
    <source>
        <dbReference type="ARBA" id="ARBA00022692"/>
    </source>
</evidence>
<keyword evidence="3 6" id="KW-0812">Transmembrane</keyword>
<dbReference type="GO" id="GO:0006516">
    <property type="term" value="P:glycoprotein catabolic process"/>
    <property type="evidence" value="ECO:0007669"/>
    <property type="project" value="TreeGrafter"/>
</dbReference>
<dbReference type="Pfam" id="PF04300">
    <property type="entry name" value="FBA"/>
    <property type="match status" value="2"/>
</dbReference>
<dbReference type="GO" id="GO:0031146">
    <property type="term" value="P:SCF-dependent proteasomal ubiquitin-dependent protein catabolic process"/>
    <property type="evidence" value="ECO:0007669"/>
    <property type="project" value="TreeGrafter"/>
</dbReference>
<dbReference type="GO" id="GO:0061630">
    <property type="term" value="F:ubiquitin protein ligase activity"/>
    <property type="evidence" value="ECO:0007669"/>
    <property type="project" value="TreeGrafter"/>
</dbReference>
<sequence>MSDTASSAPLSTGPIVYCGSTTISATENILVDLRVNHGAHTNPLIAKEQERRDQQQVDLSGKISGATLFKSKHSITEPDLCSDFDTLDEPVWDTIRRDLRTIGTKFGQVLAPKNSQQLLRDWDLWGPLFICVFISLLLQGGKNGKGPHFTEVFTLTFFGSCIVTLNTKLLGGNISFFQSLCVLGYCLLPPGLAAVVCKFIEINSEQTVFLFALRLLVTVVGFTWAIYVLEISAFFSIYGVYFWFAATPTEVARTVPYFFILFRHELYMEVMEVIPFSSQSEAKDQSDEGRSDICIHGAPIPPQILTEILIRVDNPHDIGYVCRRWRSVLSAPGFWVNYMMYRSLDLPPSSLRSEPSLNVKKVSIKRTFNRNLVRNPSGGDGSLQNWEVGENGGDGFVIEKPPKGCADSSIDIPIAFATSYGWCSKFQIIDLWKEGIEPAFLDEFCPPITVSEYCTCRFDCTSIYLLEVQLLYNDHHVHDQVDDGSMPLAFRSIPGILVCAQYRRLGRQRVMPRHDETTDTSIIRVRFLRETGWQKIEHTFSDYPKGIRYVLFKHSGKDEQFWAGHYGSKMANASVVINYGNGERKSVQSR</sequence>
<dbReference type="Proteomes" id="UP000887581">
    <property type="component" value="Unplaced"/>
</dbReference>
<keyword evidence="4 6" id="KW-1133">Transmembrane helix</keyword>
<evidence type="ECO:0000313" key="8">
    <source>
        <dbReference type="Proteomes" id="UP000887581"/>
    </source>
</evidence>
<dbReference type="PANTHER" id="PTHR12125:SF5">
    <property type="entry name" value="F-BOX DOMAIN-CONTAINING PROTEIN"/>
    <property type="match status" value="1"/>
</dbReference>
<proteinExistence type="inferred from homology"/>
<comment type="similarity">
    <text evidence="2">Belongs to the YIP1 family.</text>
</comment>
<dbReference type="SUPFAM" id="SSF81383">
    <property type="entry name" value="F-box domain"/>
    <property type="match status" value="1"/>
</dbReference>
<dbReference type="GO" id="GO:0005737">
    <property type="term" value="C:cytoplasm"/>
    <property type="evidence" value="ECO:0007669"/>
    <property type="project" value="TreeGrafter"/>
</dbReference>
<dbReference type="AlphaFoldDB" id="A0A915PF04"/>
<evidence type="ECO:0000313" key="9">
    <source>
        <dbReference type="WBParaSite" id="sdigi.contig133.g5013.t1"/>
    </source>
</evidence>
<evidence type="ECO:0000256" key="2">
    <source>
        <dbReference type="ARBA" id="ARBA00010596"/>
    </source>
</evidence>
<evidence type="ECO:0000256" key="1">
    <source>
        <dbReference type="ARBA" id="ARBA00004141"/>
    </source>
</evidence>
<organism evidence="8 9">
    <name type="scientific">Setaria digitata</name>
    <dbReference type="NCBI Taxonomy" id="48799"/>
    <lineage>
        <taxon>Eukaryota</taxon>
        <taxon>Metazoa</taxon>
        <taxon>Ecdysozoa</taxon>
        <taxon>Nematoda</taxon>
        <taxon>Chromadorea</taxon>
        <taxon>Rhabditida</taxon>
        <taxon>Spirurina</taxon>
        <taxon>Spiruromorpha</taxon>
        <taxon>Filarioidea</taxon>
        <taxon>Setariidae</taxon>
        <taxon>Setaria</taxon>
    </lineage>
</organism>
<reference evidence="9" key="1">
    <citation type="submission" date="2022-11" db="UniProtKB">
        <authorList>
            <consortium name="WormBaseParasite"/>
        </authorList>
    </citation>
    <scope>IDENTIFICATION</scope>
</reference>
<feature type="transmembrane region" description="Helical" evidence="6">
    <location>
        <begin position="176"/>
        <end position="196"/>
    </location>
</feature>
<feature type="domain" description="FBA" evidence="7">
    <location>
        <begin position="362"/>
        <end position="579"/>
    </location>
</feature>
<evidence type="ECO:0000256" key="4">
    <source>
        <dbReference type="ARBA" id="ARBA00022989"/>
    </source>
</evidence>
<accession>A0A915PF04</accession>
<protein>
    <submittedName>
        <fullName evidence="9">FBA domain-containing protein</fullName>
    </submittedName>
</protein>
<dbReference type="InterPro" id="IPR039752">
    <property type="entry name" value="F-box_only"/>
</dbReference>
<dbReference type="GO" id="GO:0019005">
    <property type="term" value="C:SCF ubiquitin ligase complex"/>
    <property type="evidence" value="ECO:0007669"/>
    <property type="project" value="TreeGrafter"/>
</dbReference>
<dbReference type="SUPFAM" id="SSF49785">
    <property type="entry name" value="Galactose-binding domain-like"/>
    <property type="match status" value="1"/>
</dbReference>
<dbReference type="GO" id="GO:0036503">
    <property type="term" value="P:ERAD pathway"/>
    <property type="evidence" value="ECO:0007669"/>
    <property type="project" value="TreeGrafter"/>
</dbReference>
<dbReference type="SMART" id="SM01198">
    <property type="entry name" value="FBA"/>
    <property type="match status" value="1"/>
</dbReference>
<dbReference type="GO" id="GO:0016020">
    <property type="term" value="C:membrane"/>
    <property type="evidence" value="ECO:0007669"/>
    <property type="project" value="UniProtKB-SubCell"/>
</dbReference>
<dbReference type="PANTHER" id="PTHR12125">
    <property type="entry name" value="F-BOX ONLY PROTEIN 6-LIKE PROTEIN"/>
    <property type="match status" value="1"/>
</dbReference>
<dbReference type="PROSITE" id="PS51114">
    <property type="entry name" value="FBA"/>
    <property type="match status" value="1"/>
</dbReference>
<dbReference type="InterPro" id="IPR008979">
    <property type="entry name" value="Galactose-bd-like_sf"/>
</dbReference>
<dbReference type="Pfam" id="PF04893">
    <property type="entry name" value="Yip1"/>
    <property type="match status" value="1"/>
</dbReference>
<feature type="transmembrane region" description="Helical" evidence="6">
    <location>
        <begin position="122"/>
        <end position="140"/>
    </location>
</feature>
<dbReference type="InterPro" id="IPR006977">
    <property type="entry name" value="Yip1_dom"/>
</dbReference>
<dbReference type="InterPro" id="IPR036047">
    <property type="entry name" value="F-box-like_dom_sf"/>
</dbReference>
<feature type="transmembrane region" description="Helical" evidence="6">
    <location>
        <begin position="208"/>
        <end position="229"/>
    </location>
</feature>
<evidence type="ECO:0000256" key="5">
    <source>
        <dbReference type="ARBA" id="ARBA00023136"/>
    </source>
</evidence>
<evidence type="ECO:0000259" key="7">
    <source>
        <dbReference type="PROSITE" id="PS51114"/>
    </source>
</evidence>
<comment type="subcellular location">
    <subcellularLocation>
        <location evidence="1">Membrane</location>
        <topology evidence="1">Multi-pass membrane protein</topology>
    </subcellularLocation>
</comment>
<dbReference type="Gene3D" id="2.60.120.260">
    <property type="entry name" value="Galactose-binding domain-like"/>
    <property type="match status" value="1"/>
</dbReference>
<keyword evidence="8" id="KW-1185">Reference proteome</keyword>